<reference evidence="3" key="1">
    <citation type="submission" date="2023-12" db="EMBL/GenBank/DDBJ databases">
        <authorList>
            <person name="Brown T."/>
        </authorList>
    </citation>
    <scope>NUCLEOTIDE SEQUENCE</scope>
</reference>
<sequence>MEGRAAAGDGRNGPRERRGPGAAAAPQQNHQARPAAAAAAGRLPAHSYWLDLWLFVLVDLALLLVVYLWPW</sequence>
<feature type="compositionally biased region" description="Low complexity" evidence="1">
    <location>
        <begin position="20"/>
        <end position="36"/>
    </location>
</feature>
<dbReference type="PANTHER" id="PTHR37367">
    <property type="entry name" value="CHROMOSOME 4 OPEN READING FRAME 3"/>
    <property type="match status" value="1"/>
</dbReference>
<dbReference type="Pfam" id="PF17696">
    <property type="entry name" value="ALN"/>
    <property type="match status" value="1"/>
</dbReference>
<evidence type="ECO:0000313" key="3">
    <source>
        <dbReference type="EMBL" id="CAK6445095.1"/>
    </source>
</evidence>
<feature type="region of interest" description="Disordered" evidence="1">
    <location>
        <begin position="1"/>
        <end position="36"/>
    </location>
</feature>
<name>A0ABP0A3L5_PIPNA</name>
<accession>A0ABP0A3L5</accession>
<protein>
    <recommendedName>
        <fullName evidence="5">HCV F-transactivated protein 1</fullName>
    </recommendedName>
</protein>
<dbReference type="EMBL" id="OY882862">
    <property type="protein sequence ID" value="CAK6445095.1"/>
    <property type="molecule type" value="Genomic_DNA"/>
</dbReference>
<evidence type="ECO:0008006" key="5">
    <source>
        <dbReference type="Google" id="ProtNLM"/>
    </source>
</evidence>
<dbReference type="Proteomes" id="UP001314169">
    <property type="component" value="Chromosome 5"/>
</dbReference>
<organism evidence="3 4">
    <name type="scientific">Pipistrellus nathusii</name>
    <name type="common">Nathusius' pipistrelle</name>
    <dbReference type="NCBI Taxonomy" id="59473"/>
    <lineage>
        <taxon>Eukaryota</taxon>
        <taxon>Metazoa</taxon>
        <taxon>Chordata</taxon>
        <taxon>Craniata</taxon>
        <taxon>Vertebrata</taxon>
        <taxon>Euteleostomi</taxon>
        <taxon>Mammalia</taxon>
        <taxon>Eutheria</taxon>
        <taxon>Laurasiatheria</taxon>
        <taxon>Chiroptera</taxon>
        <taxon>Yangochiroptera</taxon>
        <taxon>Vespertilionidae</taxon>
        <taxon>Pipistrellus</taxon>
    </lineage>
</organism>
<evidence type="ECO:0000256" key="2">
    <source>
        <dbReference type="SAM" id="Phobius"/>
    </source>
</evidence>
<keyword evidence="4" id="KW-1185">Reference proteome</keyword>
<keyword evidence="2" id="KW-0812">Transmembrane</keyword>
<dbReference type="InterPro" id="IPR038780">
    <property type="entry name" value="ALN"/>
</dbReference>
<keyword evidence="2" id="KW-1133">Transmembrane helix</keyword>
<gene>
    <name evidence="3" type="ORF">MPIPNATIZW_LOCUS13401</name>
</gene>
<evidence type="ECO:0000313" key="4">
    <source>
        <dbReference type="Proteomes" id="UP001314169"/>
    </source>
</evidence>
<dbReference type="PANTHER" id="PTHR37367:SF1">
    <property type="entry name" value="CHROMOSOME 4 OPEN READING FRAME 3"/>
    <property type="match status" value="1"/>
</dbReference>
<proteinExistence type="predicted"/>
<keyword evidence="2" id="KW-0472">Membrane</keyword>
<feature type="transmembrane region" description="Helical" evidence="2">
    <location>
        <begin position="52"/>
        <end position="69"/>
    </location>
</feature>
<evidence type="ECO:0000256" key="1">
    <source>
        <dbReference type="SAM" id="MobiDB-lite"/>
    </source>
</evidence>